<keyword evidence="9" id="KW-0010">Activator</keyword>
<dbReference type="InterPro" id="IPR002078">
    <property type="entry name" value="Sigma_54_int"/>
</dbReference>
<dbReference type="InterPro" id="IPR003593">
    <property type="entry name" value="AAA+_ATPase"/>
</dbReference>
<dbReference type="PROSITE" id="PS50045">
    <property type="entry name" value="SIGMA54_INTERACT_4"/>
    <property type="match status" value="1"/>
</dbReference>
<dbReference type="Pfam" id="PF00989">
    <property type="entry name" value="PAS"/>
    <property type="match status" value="1"/>
</dbReference>
<evidence type="ECO:0000256" key="5">
    <source>
        <dbReference type="ARBA" id="ARBA00022797"/>
    </source>
</evidence>
<dbReference type="CDD" id="cd00009">
    <property type="entry name" value="AAA"/>
    <property type="match status" value="1"/>
</dbReference>
<dbReference type="EMBL" id="JAKGAS010000001">
    <property type="protein sequence ID" value="MCF2946880.1"/>
    <property type="molecule type" value="Genomic_DNA"/>
</dbReference>
<organism evidence="15 16">
    <name type="scientific">Paraglaciecola algarum</name>
    <dbReference type="NCBI Taxonomy" id="3050085"/>
    <lineage>
        <taxon>Bacteria</taxon>
        <taxon>Pseudomonadati</taxon>
        <taxon>Pseudomonadota</taxon>
        <taxon>Gammaproteobacteria</taxon>
        <taxon>Alteromonadales</taxon>
        <taxon>Alteromonadaceae</taxon>
        <taxon>Paraglaciecola</taxon>
    </lineage>
</organism>
<dbReference type="PANTHER" id="PTHR32071:SF3">
    <property type="entry name" value="HTH-TYPE TRANSCRIPTIONAL REGULATORY PROTEIN TYRR"/>
    <property type="match status" value="1"/>
</dbReference>
<evidence type="ECO:0000256" key="8">
    <source>
        <dbReference type="ARBA" id="ARBA00023125"/>
    </source>
</evidence>
<dbReference type="Pfam" id="PF18024">
    <property type="entry name" value="HTH_50"/>
    <property type="match status" value="1"/>
</dbReference>
<keyword evidence="8" id="KW-0238">DNA-binding</keyword>
<dbReference type="RefSeq" id="WP_235310398.1">
    <property type="nucleotide sequence ID" value="NZ_JAKGAS010000001.1"/>
</dbReference>
<dbReference type="SUPFAM" id="SSF46689">
    <property type="entry name" value="Homeodomain-like"/>
    <property type="match status" value="1"/>
</dbReference>
<evidence type="ECO:0000259" key="12">
    <source>
        <dbReference type="PROSITE" id="PS50045"/>
    </source>
</evidence>
<evidence type="ECO:0000259" key="13">
    <source>
        <dbReference type="PROSITE" id="PS50112"/>
    </source>
</evidence>
<dbReference type="CDD" id="cd00130">
    <property type="entry name" value="PAS"/>
    <property type="match status" value="1"/>
</dbReference>
<sequence length="501" mass="56679">MRLEVSCKDRLGITQDVLDILLEYEIDLRGIEIDEAGKIFLNFPNIEFEEFQHLMPKLRLLNGIEDVKTTPFMPTEREQYQLQALLKTLPEPVFSVDAKGKIILVNDQVLSNLSVVKEDLIGSDITEVLKGFNILKWLETKPSESNAQRVRFLEQDYLLDMLPVKVPNSDGTDVFAGAVFLLKSEFRLGQQLSVFQQTIADSFVSIQTNSKAMKQLVKDAKRMAELDNPILIFGETGSGKRAIANACQKASRRQGKVYLSLNCIGLSEEQAQTALFGSSNVSDNTGLLQGARNGTILLEEVGELPIRTQAKLLRIITSEQSFNIRILATTQKDLGLLMEQGLFRQDLFYYLSELSLVLPPLRERKADIPPLMDKFIQQYCFQLGRKPPQMTKSCIEYLQTYPWPGNVKQCKHALYKALTLLEGDELTKVDFKLPTSVQTNSVIADEFEGSLDEEVKRFEKDILMRLYPIYPSSRQLAKKLGLSHTAIANKLRDYGINKKSP</sequence>
<dbReference type="InterPro" id="IPR009057">
    <property type="entry name" value="Homeodomain-like_sf"/>
</dbReference>
<accession>A0ABS9D1V5</accession>
<dbReference type="SUPFAM" id="SSF55785">
    <property type="entry name" value="PYP-like sensor domain (PAS domain)"/>
    <property type="match status" value="1"/>
</dbReference>
<keyword evidence="2" id="KW-0963">Cytoplasm</keyword>
<evidence type="ECO:0000313" key="16">
    <source>
        <dbReference type="Proteomes" id="UP001521137"/>
    </source>
</evidence>
<evidence type="ECO:0000256" key="9">
    <source>
        <dbReference type="ARBA" id="ARBA00023159"/>
    </source>
</evidence>
<reference evidence="15 16" key="1">
    <citation type="submission" date="2022-01" db="EMBL/GenBank/DDBJ databases">
        <title>Paraglaciecola sp. G1-23.</title>
        <authorList>
            <person name="Jin M.S."/>
            <person name="Han D.M."/>
            <person name="Kim H.M."/>
            <person name="Jeon C.O."/>
        </authorList>
    </citation>
    <scope>NUCLEOTIDE SEQUENCE [LARGE SCALE GENOMIC DNA]</scope>
    <source>
        <strain evidence="15 16">G1-23</strain>
    </source>
</reference>
<dbReference type="InterPro" id="IPR025662">
    <property type="entry name" value="Sigma_54_int_dom_ATP-bd_1"/>
</dbReference>
<keyword evidence="3" id="KW-0678">Repressor</keyword>
<dbReference type="Gene3D" id="3.30.70.260">
    <property type="match status" value="1"/>
</dbReference>
<dbReference type="SUPFAM" id="SSF52540">
    <property type="entry name" value="P-loop containing nucleoside triphosphate hydrolases"/>
    <property type="match status" value="1"/>
</dbReference>
<evidence type="ECO:0000256" key="4">
    <source>
        <dbReference type="ARBA" id="ARBA00022741"/>
    </source>
</evidence>
<keyword evidence="5" id="KW-0058">Aromatic hydrocarbons catabolism</keyword>
<dbReference type="InterPro" id="IPR030828">
    <property type="entry name" value="HTH_TyrR"/>
</dbReference>
<keyword evidence="16" id="KW-1185">Reference proteome</keyword>
<dbReference type="SMART" id="SM00382">
    <property type="entry name" value="AAA"/>
    <property type="match status" value="1"/>
</dbReference>
<keyword evidence="10" id="KW-0804">Transcription</keyword>
<keyword evidence="7" id="KW-0805">Transcription regulation</keyword>
<proteinExistence type="predicted"/>
<dbReference type="InterPro" id="IPR013767">
    <property type="entry name" value="PAS_fold"/>
</dbReference>
<gene>
    <name evidence="15" type="ORF">L0668_02090</name>
</gene>
<protein>
    <recommendedName>
        <fullName evidence="11">HTH-type transcriptional regulatory protein TyrR</fullName>
    </recommendedName>
</protein>
<dbReference type="InterPro" id="IPR035965">
    <property type="entry name" value="PAS-like_dom_sf"/>
</dbReference>
<dbReference type="InterPro" id="IPR027417">
    <property type="entry name" value="P-loop_NTPase"/>
</dbReference>
<dbReference type="Proteomes" id="UP001521137">
    <property type="component" value="Unassembled WGS sequence"/>
</dbReference>
<keyword evidence="4" id="KW-0547">Nucleotide-binding</keyword>
<feature type="domain" description="ACT" evidence="14">
    <location>
        <begin position="2"/>
        <end position="72"/>
    </location>
</feature>
<dbReference type="Pfam" id="PF25601">
    <property type="entry name" value="AAA_lid_14"/>
    <property type="match status" value="1"/>
</dbReference>
<evidence type="ECO:0000256" key="1">
    <source>
        <dbReference type="ARBA" id="ARBA00004496"/>
    </source>
</evidence>
<dbReference type="InterPro" id="IPR000014">
    <property type="entry name" value="PAS"/>
</dbReference>
<dbReference type="InterPro" id="IPR002912">
    <property type="entry name" value="ACT_dom"/>
</dbReference>
<dbReference type="SMART" id="SM00091">
    <property type="entry name" value="PAS"/>
    <property type="match status" value="1"/>
</dbReference>
<evidence type="ECO:0000256" key="7">
    <source>
        <dbReference type="ARBA" id="ARBA00023015"/>
    </source>
</evidence>
<dbReference type="InterPro" id="IPR058031">
    <property type="entry name" value="AAA_lid_NorR"/>
</dbReference>
<keyword evidence="6" id="KW-0067">ATP-binding</keyword>
<dbReference type="PANTHER" id="PTHR32071">
    <property type="entry name" value="TRANSCRIPTIONAL REGULATORY PROTEIN"/>
    <property type="match status" value="1"/>
</dbReference>
<dbReference type="PROSITE" id="PS50112">
    <property type="entry name" value="PAS"/>
    <property type="match status" value="1"/>
</dbReference>
<evidence type="ECO:0000256" key="6">
    <source>
        <dbReference type="ARBA" id="ARBA00022840"/>
    </source>
</evidence>
<feature type="domain" description="PAS" evidence="13">
    <location>
        <begin position="78"/>
        <end position="129"/>
    </location>
</feature>
<dbReference type="InterPro" id="IPR045865">
    <property type="entry name" value="ACT-like_dom_sf"/>
</dbReference>
<dbReference type="NCBIfam" id="TIGR04381">
    <property type="entry name" value="HTH_TypR"/>
    <property type="match status" value="1"/>
</dbReference>
<dbReference type="Gene3D" id="1.10.10.60">
    <property type="entry name" value="Homeodomain-like"/>
    <property type="match status" value="1"/>
</dbReference>
<dbReference type="CDD" id="cd04877">
    <property type="entry name" value="ACT_TyrR"/>
    <property type="match status" value="1"/>
</dbReference>
<evidence type="ECO:0000256" key="2">
    <source>
        <dbReference type="ARBA" id="ARBA00022490"/>
    </source>
</evidence>
<evidence type="ECO:0000259" key="14">
    <source>
        <dbReference type="PROSITE" id="PS51671"/>
    </source>
</evidence>
<comment type="caution">
    <text evidence="15">The sequence shown here is derived from an EMBL/GenBank/DDBJ whole genome shotgun (WGS) entry which is preliminary data.</text>
</comment>
<dbReference type="PROSITE" id="PS00675">
    <property type="entry name" value="SIGMA54_INTERACT_1"/>
    <property type="match status" value="1"/>
</dbReference>
<comment type="subcellular location">
    <subcellularLocation>
        <location evidence="1">Cytoplasm</location>
    </subcellularLocation>
</comment>
<evidence type="ECO:0000256" key="10">
    <source>
        <dbReference type="ARBA" id="ARBA00023163"/>
    </source>
</evidence>
<dbReference type="Pfam" id="PF00158">
    <property type="entry name" value="Sigma54_activat"/>
    <property type="match status" value="1"/>
</dbReference>
<dbReference type="Gene3D" id="3.30.450.20">
    <property type="entry name" value="PAS domain"/>
    <property type="match status" value="1"/>
</dbReference>
<dbReference type="Gene3D" id="3.40.50.300">
    <property type="entry name" value="P-loop containing nucleotide triphosphate hydrolases"/>
    <property type="match status" value="1"/>
</dbReference>
<evidence type="ECO:0000256" key="11">
    <source>
        <dbReference type="ARBA" id="ARBA00029500"/>
    </source>
</evidence>
<dbReference type="PROSITE" id="PS51671">
    <property type="entry name" value="ACT"/>
    <property type="match status" value="1"/>
</dbReference>
<evidence type="ECO:0000256" key="3">
    <source>
        <dbReference type="ARBA" id="ARBA00022491"/>
    </source>
</evidence>
<dbReference type="SUPFAM" id="SSF55021">
    <property type="entry name" value="ACT-like"/>
    <property type="match status" value="1"/>
</dbReference>
<feature type="domain" description="Sigma-54 factor interaction" evidence="12">
    <location>
        <begin position="206"/>
        <end position="419"/>
    </location>
</feature>
<evidence type="ECO:0000313" key="15">
    <source>
        <dbReference type="EMBL" id="MCF2946880.1"/>
    </source>
</evidence>
<dbReference type="Gene3D" id="1.10.8.60">
    <property type="match status" value="1"/>
</dbReference>
<name>A0ABS9D1V5_9ALTE</name>